<dbReference type="PANTHER" id="PTHR33121:SF70">
    <property type="entry name" value="SIGNALING PROTEIN YKOW"/>
    <property type="match status" value="1"/>
</dbReference>
<name>A0A0R1XC14_9LACO</name>
<dbReference type="Pfam" id="PF00563">
    <property type="entry name" value="EAL"/>
    <property type="match status" value="1"/>
</dbReference>
<dbReference type="RefSeq" id="WP_226999181.1">
    <property type="nucleotide sequence ID" value="NZ_AZFW01000103.1"/>
</dbReference>
<dbReference type="Gene3D" id="3.20.20.450">
    <property type="entry name" value="EAL domain"/>
    <property type="match status" value="1"/>
</dbReference>
<proteinExistence type="predicted"/>
<sequence>MDTHEGIYRYFIQPQLDMINNSLIGYELLMKQYTLAGWRPPKSFAAVPAEIIASVLIATTRKLALKIGSVSVNLNRTQMLNPQINEALIQAQSYLRPVRLNVELTEEPTDQGITITQLMPMIKQYDERGMEISLDDVGTGQNQLADVQPLLPYASEMKFALQNFTTGLADPNLVKQLVYWRDIAAAHRLRFIVEGTETAEDDALLDTLHIDFRQGYYYGKPHLLKIHPTDPGQ</sequence>
<accession>A0A0R1XC14</accession>
<comment type="caution">
    <text evidence="2">The sequence shown here is derived from an EMBL/GenBank/DDBJ whole genome shotgun (WGS) entry which is preliminary data.</text>
</comment>
<dbReference type="InterPro" id="IPR001633">
    <property type="entry name" value="EAL_dom"/>
</dbReference>
<feature type="domain" description="EAL" evidence="1">
    <location>
        <begin position="1"/>
        <end position="233"/>
    </location>
</feature>
<evidence type="ECO:0000313" key="3">
    <source>
        <dbReference type="Proteomes" id="UP000050949"/>
    </source>
</evidence>
<dbReference type="PATRIC" id="fig|1122147.4.peg.595"/>
<organism evidence="2 3">
    <name type="scientific">Schleiferilactobacillus harbinensis DSM 16991</name>
    <dbReference type="NCBI Taxonomy" id="1122147"/>
    <lineage>
        <taxon>Bacteria</taxon>
        <taxon>Bacillati</taxon>
        <taxon>Bacillota</taxon>
        <taxon>Bacilli</taxon>
        <taxon>Lactobacillales</taxon>
        <taxon>Lactobacillaceae</taxon>
        <taxon>Schleiferilactobacillus</taxon>
    </lineage>
</organism>
<dbReference type="Proteomes" id="UP000050949">
    <property type="component" value="Unassembled WGS sequence"/>
</dbReference>
<dbReference type="SMART" id="SM00052">
    <property type="entry name" value="EAL"/>
    <property type="match status" value="1"/>
</dbReference>
<gene>
    <name evidence="2" type="ORF">FC91_GL000574</name>
</gene>
<evidence type="ECO:0000313" key="2">
    <source>
        <dbReference type="EMBL" id="KRM25659.1"/>
    </source>
</evidence>
<dbReference type="InterPro" id="IPR050706">
    <property type="entry name" value="Cyclic-di-GMP_PDE-like"/>
</dbReference>
<dbReference type="SUPFAM" id="SSF141868">
    <property type="entry name" value="EAL domain-like"/>
    <property type="match status" value="1"/>
</dbReference>
<protein>
    <submittedName>
        <fullName evidence="2">C-di-GMP-specific phosphodiesterase</fullName>
    </submittedName>
</protein>
<dbReference type="AlphaFoldDB" id="A0A0R1XC14"/>
<dbReference type="InterPro" id="IPR035919">
    <property type="entry name" value="EAL_sf"/>
</dbReference>
<dbReference type="EMBL" id="AZFW01000103">
    <property type="protein sequence ID" value="KRM25659.1"/>
    <property type="molecule type" value="Genomic_DNA"/>
</dbReference>
<dbReference type="eggNOG" id="COG2200">
    <property type="taxonomic scope" value="Bacteria"/>
</dbReference>
<dbReference type="GO" id="GO:0071111">
    <property type="term" value="F:cyclic-guanylate-specific phosphodiesterase activity"/>
    <property type="evidence" value="ECO:0007669"/>
    <property type="project" value="InterPro"/>
</dbReference>
<dbReference type="PROSITE" id="PS50883">
    <property type="entry name" value="EAL"/>
    <property type="match status" value="1"/>
</dbReference>
<evidence type="ECO:0000259" key="1">
    <source>
        <dbReference type="PROSITE" id="PS50883"/>
    </source>
</evidence>
<dbReference type="PANTHER" id="PTHR33121">
    <property type="entry name" value="CYCLIC DI-GMP PHOSPHODIESTERASE PDEF"/>
    <property type="match status" value="1"/>
</dbReference>
<reference evidence="2 3" key="1">
    <citation type="journal article" date="2015" name="Genome Announc.">
        <title>Expanding the biotechnology potential of lactobacilli through comparative genomics of 213 strains and associated genera.</title>
        <authorList>
            <person name="Sun Z."/>
            <person name="Harris H.M."/>
            <person name="McCann A."/>
            <person name="Guo C."/>
            <person name="Argimon S."/>
            <person name="Zhang W."/>
            <person name="Yang X."/>
            <person name="Jeffery I.B."/>
            <person name="Cooney J.C."/>
            <person name="Kagawa T.F."/>
            <person name="Liu W."/>
            <person name="Song Y."/>
            <person name="Salvetti E."/>
            <person name="Wrobel A."/>
            <person name="Rasinkangas P."/>
            <person name="Parkhill J."/>
            <person name="Rea M.C."/>
            <person name="O'Sullivan O."/>
            <person name="Ritari J."/>
            <person name="Douillard F.P."/>
            <person name="Paul Ross R."/>
            <person name="Yang R."/>
            <person name="Briner A.E."/>
            <person name="Felis G.E."/>
            <person name="de Vos W.M."/>
            <person name="Barrangou R."/>
            <person name="Klaenhammer T.R."/>
            <person name="Caufield P.W."/>
            <person name="Cui Y."/>
            <person name="Zhang H."/>
            <person name="O'Toole P.W."/>
        </authorList>
    </citation>
    <scope>NUCLEOTIDE SEQUENCE [LARGE SCALE GENOMIC DNA]</scope>
    <source>
        <strain evidence="2 3">DSM 16991</strain>
    </source>
</reference>